<keyword evidence="2" id="KW-0732">Signal</keyword>
<accession>A0A8J6H567</accession>
<evidence type="ECO:0000256" key="2">
    <source>
        <dbReference type="SAM" id="SignalP"/>
    </source>
</evidence>
<organism evidence="4 5">
    <name type="scientific">Tenebrio molitor</name>
    <name type="common">Yellow mealworm beetle</name>
    <dbReference type="NCBI Taxonomy" id="7067"/>
    <lineage>
        <taxon>Eukaryota</taxon>
        <taxon>Metazoa</taxon>
        <taxon>Ecdysozoa</taxon>
        <taxon>Arthropoda</taxon>
        <taxon>Hexapoda</taxon>
        <taxon>Insecta</taxon>
        <taxon>Pterygota</taxon>
        <taxon>Neoptera</taxon>
        <taxon>Endopterygota</taxon>
        <taxon>Coleoptera</taxon>
        <taxon>Polyphaga</taxon>
        <taxon>Cucujiformia</taxon>
        <taxon>Tenebrionidae</taxon>
        <taxon>Tenebrio</taxon>
    </lineage>
</organism>
<reference evidence="4" key="2">
    <citation type="submission" date="2021-08" db="EMBL/GenBank/DDBJ databases">
        <authorList>
            <person name="Eriksson T."/>
        </authorList>
    </citation>
    <scope>NUCLEOTIDE SEQUENCE</scope>
    <source>
        <strain evidence="4">Stoneville</strain>
        <tissue evidence="4">Whole head</tissue>
    </source>
</reference>
<comment type="caution">
    <text evidence="4">The sequence shown here is derived from an EMBL/GenBank/DDBJ whole genome shotgun (WGS) entry which is preliminary data.</text>
</comment>
<reference evidence="4" key="1">
    <citation type="journal article" date="2020" name="J Insects Food Feed">
        <title>The yellow mealworm (Tenebrio molitor) genome: a resource for the emerging insects as food and feed industry.</title>
        <authorList>
            <person name="Eriksson T."/>
            <person name="Andere A."/>
            <person name="Kelstrup H."/>
            <person name="Emery V."/>
            <person name="Picard C."/>
        </authorList>
    </citation>
    <scope>NUCLEOTIDE SEQUENCE</scope>
    <source>
        <strain evidence="4">Stoneville</strain>
        <tissue evidence="4">Whole head</tissue>
    </source>
</reference>
<name>A0A8J6H567_TENMO</name>
<protein>
    <submittedName>
        <fullName evidence="4">Uncharacterized protein</fullName>
    </submittedName>
</protein>
<sequence length="427" mass="49684">MLFKVLETMLVYVLVYALAFDDIFVDGNNSLDMIEKGRTQFQLLREKGNLPRYGSCWKGALDHVEDGCKNLSEDTQSDMALHITNCFLEMSGHETYNCELDKKPNLRGICISSMSDRAFNVYTEFYTHVQNICWFLRGQIWHETISESSFKVGKQLEVSAKNQEELLGAQKESIEVQRKILQHEKRLEEVLGDLYMSARAHQEVLSVLTRSVAKFQTWVIGEVSWLDSVIFYVVAVLFIFIFTSLKRTANARLPLLLLLFANFLVERFICFFFITEDSLIDTKLLYQDIYSYVWYSRDLFILSIILYLVYCSYNYKDIILENNKFLQSISKQNSKILEMLHSIINNNNNNEQNSPKSDTFSFVNESLYCNGFAKKLNIDLDESSTSTYTETIKGRKTYVSRTHLPLNDRYGSRYNLRSSKQNTPELN</sequence>
<proteinExistence type="predicted"/>
<feature type="transmembrane region" description="Helical" evidence="1">
    <location>
        <begin position="223"/>
        <end position="243"/>
    </location>
</feature>
<evidence type="ECO:0000313" key="3">
    <source>
        <dbReference type="EMBL" id="KAH0808085.1"/>
    </source>
</evidence>
<feature type="transmembrane region" description="Helical" evidence="1">
    <location>
        <begin position="255"/>
        <end position="274"/>
    </location>
</feature>
<feature type="signal peptide" evidence="2">
    <location>
        <begin position="1"/>
        <end position="19"/>
    </location>
</feature>
<dbReference type="InterPro" id="IPR040346">
    <property type="entry name" value="GEX1/Brambleberry"/>
</dbReference>
<dbReference type="EMBL" id="JABDTM020029254">
    <property type="protein sequence ID" value="KAH0808092.1"/>
    <property type="molecule type" value="Genomic_DNA"/>
</dbReference>
<keyword evidence="1" id="KW-0472">Membrane</keyword>
<keyword evidence="5" id="KW-1185">Reference proteome</keyword>
<evidence type="ECO:0000256" key="1">
    <source>
        <dbReference type="SAM" id="Phobius"/>
    </source>
</evidence>
<feature type="transmembrane region" description="Helical" evidence="1">
    <location>
        <begin position="294"/>
        <end position="315"/>
    </location>
</feature>
<keyword evidence="1" id="KW-1133">Transmembrane helix</keyword>
<feature type="chain" id="PRO_5036271988" evidence="2">
    <location>
        <begin position="20"/>
        <end position="427"/>
    </location>
</feature>
<dbReference type="Proteomes" id="UP000719412">
    <property type="component" value="Unassembled WGS sequence"/>
</dbReference>
<dbReference type="PANTHER" id="PTHR33538:SF2">
    <property type="entry name" value="PROTEIN GAMETE EXPRESSED 1"/>
    <property type="match status" value="1"/>
</dbReference>
<dbReference type="AlphaFoldDB" id="A0A8J6H567"/>
<evidence type="ECO:0000313" key="5">
    <source>
        <dbReference type="Proteomes" id="UP000719412"/>
    </source>
</evidence>
<evidence type="ECO:0000313" key="4">
    <source>
        <dbReference type="EMBL" id="KAH0808092.1"/>
    </source>
</evidence>
<dbReference type="EMBL" id="JABDTM020029259">
    <property type="protein sequence ID" value="KAH0808085.1"/>
    <property type="molecule type" value="Genomic_DNA"/>
</dbReference>
<keyword evidence="1" id="KW-0812">Transmembrane</keyword>
<gene>
    <name evidence="4" type="ORF">GEV33_014698</name>
    <name evidence="3" type="ORF">GEV33_014707</name>
</gene>
<dbReference type="PANTHER" id="PTHR33538">
    <property type="entry name" value="PROTEIN GAMETE EXPRESSED 1"/>
    <property type="match status" value="1"/>
</dbReference>